<comment type="caution">
    <text evidence="2">The sequence shown here is derived from an EMBL/GenBank/DDBJ whole genome shotgun (WGS) entry which is preliminary data.</text>
</comment>
<name>A0ABD0M6I0_9CAEN</name>
<accession>A0ABD0M6I0</accession>
<evidence type="ECO:0000313" key="2">
    <source>
        <dbReference type="EMBL" id="KAK7507024.1"/>
    </source>
</evidence>
<dbReference type="EMBL" id="JACVVK020000005">
    <property type="protein sequence ID" value="KAK7507024.1"/>
    <property type="molecule type" value="Genomic_DNA"/>
</dbReference>
<protein>
    <recommendedName>
        <fullName evidence="4">Secreted protein</fullName>
    </recommendedName>
</protein>
<evidence type="ECO:0000256" key="1">
    <source>
        <dbReference type="SAM" id="SignalP"/>
    </source>
</evidence>
<keyword evidence="1" id="KW-0732">Signal</keyword>
<keyword evidence="3" id="KW-1185">Reference proteome</keyword>
<feature type="signal peptide" evidence="1">
    <location>
        <begin position="1"/>
        <end position="27"/>
    </location>
</feature>
<reference evidence="2 3" key="1">
    <citation type="journal article" date="2023" name="Sci. Data">
        <title>Genome assembly of the Korean intertidal mud-creeper Batillaria attramentaria.</title>
        <authorList>
            <person name="Patra A.K."/>
            <person name="Ho P.T."/>
            <person name="Jun S."/>
            <person name="Lee S.J."/>
            <person name="Kim Y."/>
            <person name="Won Y.J."/>
        </authorList>
    </citation>
    <scope>NUCLEOTIDE SEQUENCE [LARGE SCALE GENOMIC DNA]</scope>
    <source>
        <strain evidence="2">Wonlab-2016</strain>
    </source>
</reference>
<dbReference type="Proteomes" id="UP001519460">
    <property type="component" value="Unassembled WGS sequence"/>
</dbReference>
<evidence type="ECO:0000313" key="3">
    <source>
        <dbReference type="Proteomes" id="UP001519460"/>
    </source>
</evidence>
<dbReference type="AlphaFoldDB" id="A0ABD0M6I0"/>
<feature type="chain" id="PRO_5044803355" description="Secreted protein" evidence="1">
    <location>
        <begin position="28"/>
        <end position="92"/>
    </location>
</feature>
<proteinExistence type="predicted"/>
<organism evidence="2 3">
    <name type="scientific">Batillaria attramentaria</name>
    <dbReference type="NCBI Taxonomy" id="370345"/>
    <lineage>
        <taxon>Eukaryota</taxon>
        <taxon>Metazoa</taxon>
        <taxon>Spiralia</taxon>
        <taxon>Lophotrochozoa</taxon>
        <taxon>Mollusca</taxon>
        <taxon>Gastropoda</taxon>
        <taxon>Caenogastropoda</taxon>
        <taxon>Sorbeoconcha</taxon>
        <taxon>Cerithioidea</taxon>
        <taxon>Batillariidae</taxon>
        <taxon>Batillaria</taxon>
    </lineage>
</organism>
<evidence type="ECO:0008006" key="4">
    <source>
        <dbReference type="Google" id="ProtNLM"/>
    </source>
</evidence>
<sequence>MLLVRGDNVWLLTSLVLMLEQASTVLSSLGHRNGSTVDLACGRLDASEIRGAEAAGRMIDSGREACAICAGARDDQRVVASQYLHESSPGGL</sequence>
<gene>
    <name evidence="2" type="ORF">BaRGS_00001875</name>
</gene>